<gene>
    <name evidence="1" type="ORF">E5331_12265</name>
</gene>
<proteinExistence type="predicted"/>
<organism evidence="1 2">
    <name type="scientific">Lepagella muris</name>
    <dbReference type="NCBI Taxonomy" id="3032870"/>
    <lineage>
        <taxon>Bacteria</taxon>
        <taxon>Pseudomonadati</taxon>
        <taxon>Bacteroidota</taxon>
        <taxon>Bacteroidia</taxon>
        <taxon>Bacteroidales</taxon>
        <taxon>Muribaculaceae</taxon>
        <taxon>Lepagella</taxon>
    </lineage>
</organism>
<dbReference type="EMBL" id="SRYB01000018">
    <property type="protein sequence ID" value="TGY77951.1"/>
    <property type="molecule type" value="Genomic_DNA"/>
</dbReference>
<protein>
    <submittedName>
        <fullName evidence="1">EamA family transporter</fullName>
    </submittedName>
</protein>
<dbReference type="Proteomes" id="UP000306319">
    <property type="component" value="Unassembled WGS sequence"/>
</dbReference>
<accession>A0AC61RGN6</accession>
<evidence type="ECO:0000313" key="2">
    <source>
        <dbReference type="Proteomes" id="UP000306319"/>
    </source>
</evidence>
<reference evidence="1" key="1">
    <citation type="submission" date="2019-04" db="EMBL/GenBank/DDBJ databases">
        <title>Microbes associate with the intestines of laboratory mice.</title>
        <authorList>
            <person name="Navarre W."/>
            <person name="Wong E."/>
            <person name="Huang K."/>
            <person name="Tropini C."/>
            <person name="Ng K."/>
            <person name="Yu B."/>
        </authorList>
    </citation>
    <scope>NUCLEOTIDE SEQUENCE</scope>
    <source>
        <strain evidence="1">NM04_E33</strain>
    </source>
</reference>
<comment type="caution">
    <text evidence="1">The sequence shown here is derived from an EMBL/GenBank/DDBJ whole genome shotgun (WGS) entry which is preliminary data.</text>
</comment>
<evidence type="ECO:0000313" key="1">
    <source>
        <dbReference type="EMBL" id="TGY77951.1"/>
    </source>
</evidence>
<name>A0AC61RGN6_9BACT</name>
<keyword evidence="2" id="KW-1185">Reference proteome</keyword>
<sequence>MWVALALVSALCLGFYDIFKKLSVKGNDVLMVLMLNTVFGALYMSPFLIDGISHGNFGFGNTVVGHLQILLKSFIVLGSWLLGYFAIKHLPLTVQGPINASRPVIVLVGALLIFGERLNWVQWIGILLGFASLFFISRLGAKEGFSIKHSKWIWMSIGATALGAVSALYDKYLLRSYSPIEVQGWYSLYQCIIMVVTISIIRGSHKQIGDRFVWRWTIPCIALFLTIADMAYFYSLSLDGSMVAVVSMIRRGSVIVSFIYGVLALHEKNIKPKLIDLGVLLLSLALLVIGSGM</sequence>